<keyword evidence="2" id="KW-1185">Reference proteome</keyword>
<dbReference type="Proteomes" id="UP000789920">
    <property type="component" value="Unassembled WGS sequence"/>
</dbReference>
<gene>
    <name evidence="1" type="ORF">RPERSI_LOCUS28376</name>
</gene>
<feature type="non-terminal residue" evidence="1">
    <location>
        <position position="1"/>
    </location>
</feature>
<proteinExistence type="predicted"/>
<protein>
    <submittedName>
        <fullName evidence="1">14261_t:CDS:1</fullName>
    </submittedName>
</protein>
<name>A0ACA9SAM0_9GLOM</name>
<sequence length="68" mass="7761">RRKGRKTPRLASFYATSRGESQNHEAFSFVKGEKSTPQELPASYFLSQESKPATKAGIITKNKHFRFQ</sequence>
<organism evidence="1 2">
    <name type="scientific">Racocetra persica</name>
    <dbReference type="NCBI Taxonomy" id="160502"/>
    <lineage>
        <taxon>Eukaryota</taxon>
        <taxon>Fungi</taxon>
        <taxon>Fungi incertae sedis</taxon>
        <taxon>Mucoromycota</taxon>
        <taxon>Glomeromycotina</taxon>
        <taxon>Glomeromycetes</taxon>
        <taxon>Diversisporales</taxon>
        <taxon>Gigasporaceae</taxon>
        <taxon>Racocetra</taxon>
    </lineage>
</organism>
<reference evidence="1" key="1">
    <citation type="submission" date="2021-06" db="EMBL/GenBank/DDBJ databases">
        <authorList>
            <person name="Kallberg Y."/>
            <person name="Tangrot J."/>
            <person name="Rosling A."/>
        </authorList>
    </citation>
    <scope>NUCLEOTIDE SEQUENCE</scope>
    <source>
        <strain evidence="1">MA461A</strain>
    </source>
</reference>
<accession>A0ACA9SAM0</accession>
<evidence type="ECO:0000313" key="1">
    <source>
        <dbReference type="EMBL" id="CAG8832185.1"/>
    </source>
</evidence>
<comment type="caution">
    <text evidence="1">The sequence shown here is derived from an EMBL/GenBank/DDBJ whole genome shotgun (WGS) entry which is preliminary data.</text>
</comment>
<evidence type="ECO:0000313" key="2">
    <source>
        <dbReference type="Proteomes" id="UP000789920"/>
    </source>
</evidence>
<dbReference type="EMBL" id="CAJVQC010103063">
    <property type="protein sequence ID" value="CAG8832185.1"/>
    <property type="molecule type" value="Genomic_DNA"/>
</dbReference>